<proteinExistence type="predicted"/>
<dbReference type="Gene3D" id="3.60.15.10">
    <property type="entry name" value="Ribonuclease Z/Hydroxyacylglutathione hydrolase-like"/>
    <property type="match status" value="1"/>
</dbReference>
<gene>
    <name evidence="1" type="ORF">COCSUDRAFT_58791</name>
</gene>
<organism evidence="1 2">
    <name type="scientific">Coccomyxa subellipsoidea (strain C-169)</name>
    <name type="common">Green microalga</name>
    <dbReference type="NCBI Taxonomy" id="574566"/>
    <lineage>
        <taxon>Eukaryota</taxon>
        <taxon>Viridiplantae</taxon>
        <taxon>Chlorophyta</taxon>
        <taxon>core chlorophytes</taxon>
        <taxon>Trebouxiophyceae</taxon>
        <taxon>Trebouxiophyceae incertae sedis</taxon>
        <taxon>Coccomyxaceae</taxon>
        <taxon>Coccomyxa</taxon>
        <taxon>Coccomyxa subellipsoidea</taxon>
    </lineage>
</organism>
<dbReference type="GeneID" id="17044268"/>
<dbReference type="EMBL" id="AGSI01000002">
    <property type="protein sequence ID" value="EIE26250.1"/>
    <property type="molecule type" value="Genomic_DNA"/>
</dbReference>
<comment type="caution">
    <text evidence="1">The sequence shown here is derived from an EMBL/GenBank/DDBJ whole genome shotgun (WGS) entry which is preliminary data.</text>
</comment>
<dbReference type="AlphaFoldDB" id="I0Z6I1"/>
<name>I0Z6I1_COCSC</name>
<dbReference type="OrthoDB" id="513930at2759"/>
<reference evidence="1 2" key="1">
    <citation type="journal article" date="2012" name="Genome Biol.">
        <title>The genome of the polar eukaryotic microalga coccomyxa subellipsoidea reveals traits of cold adaptation.</title>
        <authorList>
            <person name="Blanc G."/>
            <person name="Agarkova I."/>
            <person name="Grimwood J."/>
            <person name="Kuo A."/>
            <person name="Brueggeman A."/>
            <person name="Dunigan D."/>
            <person name="Gurnon J."/>
            <person name="Ladunga I."/>
            <person name="Lindquist E."/>
            <person name="Lucas S."/>
            <person name="Pangilinan J."/>
            <person name="Proschold T."/>
            <person name="Salamov A."/>
            <person name="Schmutz J."/>
            <person name="Weeks D."/>
            <person name="Yamada T."/>
            <person name="Claverie J.M."/>
            <person name="Grigoriev I."/>
            <person name="Van Etten J."/>
            <person name="Lomsadze A."/>
            <person name="Borodovsky M."/>
        </authorList>
    </citation>
    <scope>NUCLEOTIDE SEQUENCE [LARGE SCALE GENOMIC DNA]</scope>
    <source>
        <strain evidence="1 2">C-169</strain>
    </source>
</reference>
<dbReference type="KEGG" id="csl:COCSUDRAFT_58791"/>
<evidence type="ECO:0000313" key="2">
    <source>
        <dbReference type="Proteomes" id="UP000007264"/>
    </source>
</evidence>
<evidence type="ECO:0008006" key="3">
    <source>
        <dbReference type="Google" id="ProtNLM"/>
    </source>
</evidence>
<keyword evidence="2" id="KW-1185">Reference proteome</keyword>
<dbReference type="Proteomes" id="UP000007264">
    <property type="component" value="Unassembled WGS sequence"/>
</dbReference>
<sequence length="213" mass="22544">MDHVGSLPALLEAFPQAQVAMHILEAPYAVGGVSYAAVPADNWAYTIMHRLAPDTHLHLPVHRLLFLALKEDRTRLELTSFLCERGDVSEAKGAAGQAPAWVPPAGLLEYVHVPGHSPGHVAFLHRPSSSLLPADVIVNIGGGGYFGLHTPPKLGLPPAGSTYNLTQEASDWRALAELDFATAYPSHDVGTGVPKAAIVTFAKKLASPATLIS</sequence>
<dbReference type="SUPFAM" id="SSF56281">
    <property type="entry name" value="Metallo-hydrolase/oxidoreductase"/>
    <property type="match status" value="1"/>
</dbReference>
<protein>
    <recommendedName>
        <fullName evidence="3">Metallo-beta-lactamase domain-containing protein</fullName>
    </recommendedName>
</protein>
<evidence type="ECO:0000313" key="1">
    <source>
        <dbReference type="EMBL" id="EIE26250.1"/>
    </source>
</evidence>
<accession>I0Z6I1</accession>
<dbReference type="RefSeq" id="XP_005650794.1">
    <property type="nucleotide sequence ID" value="XM_005650737.1"/>
</dbReference>
<dbReference type="InterPro" id="IPR036866">
    <property type="entry name" value="RibonucZ/Hydroxyglut_hydro"/>
</dbReference>